<evidence type="ECO:0000256" key="7">
    <source>
        <dbReference type="ARBA" id="ARBA00022833"/>
    </source>
</evidence>
<organism evidence="14 15">
    <name type="scientific">Heracleum sosnowskyi</name>
    <dbReference type="NCBI Taxonomy" id="360622"/>
    <lineage>
        <taxon>Eukaryota</taxon>
        <taxon>Viridiplantae</taxon>
        <taxon>Streptophyta</taxon>
        <taxon>Embryophyta</taxon>
        <taxon>Tracheophyta</taxon>
        <taxon>Spermatophyta</taxon>
        <taxon>Magnoliopsida</taxon>
        <taxon>eudicotyledons</taxon>
        <taxon>Gunneridae</taxon>
        <taxon>Pentapetalae</taxon>
        <taxon>asterids</taxon>
        <taxon>campanulids</taxon>
        <taxon>Apiales</taxon>
        <taxon>Apiaceae</taxon>
        <taxon>Apioideae</taxon>
        <taxon>apioid superclade</taxon>
        <taxon>Tordylieae</taxon>
        <taxon>Tordyliinae</taxon>
        <taxon>Heracleum</taxon>
    </lineage>
</organism>
<evidence type="ECO:0000256" key="12">
    <source>
        <dbReference type="PROSITE-ProRule" id="PRU00958"/>
    </source>
</evidence>
<dbReference type="EC" id="2.1.1.216" evidence="9 12"/>
<dbReference type="InterPro" id="IPR029063">
    <property type="entry name" value="SAM-dependent_MTases_sf"/>
</dbReference>
<evidence type="ECO:0000256" key="6">
    <source>
        <dbReference type="ARBA" id="ARBA00022723"/>
    </source>
</evidence>
<protein>
    <recommendedName>
        <fullName evidence="9 12">tRNA (guanine(26)-N(2))-dimethyltransferase</fullName>
        <ecNumber evidence="9 12">2.1.1.216</ecNumber>
    </recommendedName>
</protein>
<evidence type="ECO:0000256" key="2">
    <source>
        <dbReference type="ARBA" id="ARBA00022603"/>
    </source>
</evidence>
<reference evidence="14" key="2">
    <citation type="submission" date="2023-05" db="EMBL/GenBank/DDBJ databases">
        <authorList>
            <person name="Schelkunov M.I."/>
        </authorList>
    </citation>
    <scope>NUCLEOTIDE SEQUENCE</scope>
    <source>
        <strain evidence="14">Hsosn_3</strain>
        <tissue evidence="14">Leaf</tissue>
    </source>
</reference>
<dbReference type="AlphaFoldDB" id="A0AAD8IFF2"/>
<dbReference type="PROSITE" id="PS51626">
    <property type="entry name" value="SAM_MT_TRM1"/>
    <property type="match status" value="1"/>
</dbReference>
<dbReference type="InterPro" id="IPR042296">
    <property type="entry name" value="tRNA_met_Trm1_C"/>
</dbReference>
<evidence type="ECO:0000256" key="4">
    <source>
        <dbReference type="ARBA" id="ARBA00022691"/>
    </source>
</evidence>
<evidence type="ECO:0000256" key="11">
    <source>
        <dbReference type="ARBA" id="ARBA00053297"/>
    </source>
</evidence>
<dbReference type="PANTHER" id="PTHR10631">
    <property type="entry name" value="N 2 ,N 2 -DIMETHYLGUANOSINE TRNA METHYLTRANSFERASE"/>
    <property type="match status" value="1"/>
</dbReference>
<comment type="caution">
    <text evidence="14">The sequence shown here is derived from an EMBL/GenBank/DDBJ whole genome shotgun (WGS) entry which is preliminary data.</text>
</comment>
<evidence type="ECO:0000256" key="5">
    <source>
        <dbReference type="ARBA" id="ARBA00022694"/>
    </source>
</evidence>
<feature type="compositionally biased region" description="Basic and acidic residues" evidence="13">
    <location>
        <begin position="566"/>
        <end position="580"/>
    </location>
</feature>
<keyword evidence="4 12" id="KW-0949">S-adenosyl-L-methionine</keyword>
<keyword evidence="3 12" id="KW-0808">Transferase</keyword>
<dbReference type="InterPro" id="IPR002905">
    <property type="entry name" value="Trm1"/>
</dbReference>
<dbReference type="GO" id="GO:0005634">
    <property type="term" value="C:nucleus"/>
    <property type="evidence" value="ECO:0007669"/>
    <property type="project" value="TreeGrafter"/>
</dbReference>
<dbReference type="GO" id="GO:0002940">
    <property type="term" value="P:tRNA N2-guanine methylation"/>
    <property type="evidence" value="ECO:0007669"/>
    <property type="project" value="TreeGrafter"/>
</dbReference>
<feature type="region of interest" description="Disordered" evidence="13">
    <location>
        <begin position="550"/>
        <end position="580"/>
    </location>
</feature>
<keyword evidence="6" id="KW-0479">Metal-binding</keyword>
<evidence type="ECO:0000256" key="8">
    <source>
        <dbReference type="ARBA" id="ARBA00022884"/>
    </source>
</evidence>
<proteinExistence type="inferred from homology"/>
<comment type="similarity">
    <text evidence="12">Belongs to the class I-like SAM-binding methyltransferase superfamily. Trm1 family.</text>
</comment>
<dbReference type="PANTHER" id="PTHR10631:SF3">
    <property type="entry name" value="TRNA (GUANINE(26)-N(2))-DIMETHYLTRANSFERASE"/>
    <property type="match status" value="1"/>
</dbReference>
<dbReference type="NCBIfam" id="TIGR00308">
    <property type="entry name" value="TRM1"/>
    <property type="match status" value="1"/>
</dbReference>
<keyword evidence="7" id="KW-0862">Zinc</keyword>
<evidence type="ECO:0000256" key="9">
    <source>
        <dbReference type="ARBA" id="ARBA00039099"/>
    </source>
</evidence>
<dbReference type="GO" id="GO:0046872">
    <property type="term" value="F:metal ion binding"/>
    <property type="evidence" value="ECO:0007669"/>
    <property type="project" value="UniProtKB-KW"/>
</dbReference>
<evidence type="ECO:0000256" key="13">
    <source>
        <dbReference type="SAM" id="MobiDB-lite"/>
    </source>
</evidence>
<reference evidence="14" key="1">
    <citation type="submission" date="2023-02" db="EMBL/GenBank/DDBJ databases">
        <title>Genome of toxic invasive species Heracleum sosnowskyi carries increased number of genes despite the absence of recent whole-genome duplications.</title>
        <authorList>
            <person name="Schelkunov M."/>
            <person name="Shtratnikova V."/>
            <person name="Makarenko M."/>
            <person name="Klepikova A."/>
            <person name="Omelchenko D."/>
            <person name="Novikova G."/>
            <person name="Obukhova E."/>
            <person name="Bogdanov V."/>
            <person name="Penin A."/>
            <person name="Logacheva M."/>
        </authorList>
    </citation>
    <scope>NUCLEOTIDE SEQUENCE</scope>
    <source>
        <strain evidence="14">Hsosn_3</strain>
        <tissue evidence="14">Leaf</tissue>
    </source>
</reference>
<dbReference type="GO" id="GO:0160104">
    <property type="term" value="F:tRNA (guanine(26)-N2)-dimethyltransferase activity"/>
    <property type="evidence" value="ECO:0007669"/>
    <property type="project" value="UniProtKB-UniRule"/>
</dbReference>
<evidence type="ECO:0000256" key="10">
    <source>
        <dbReference type="ARBA" id="ARBA00051897"/>
    </source>
</evidence>
<sequence length="580" mass="64186">MSIDVSEFTVVKEGEAEILMHAKNEVFYNKTQVNNRDISIAVLRTFIFKRKQEHESFLSRRKRAQIPQEPISETEAPIISDPEATTDSVNEKSSGPCEISEVIFHNQPCSIGNESVETHEGKVQGELKPPRVLEALSASGLRAIRYAREVEGIGQVVALDNDKASVEACRRNLKFNGSLASSKVDSQLADARVYMLTHPKEFDMVDLDPYGSPSVFLDSAVQSIADGGMLMCTATDMAVLCGGNGEVCYSKYGSYPLRAKYCHEMALRILLSCIESHANRYKRYIVPILSVQMDFYVRVFVRVYTSAGAMKNTPLKLSYIYQCVGCDSFHLQPIGRTVSKHNSVRYLPGFGPAVPQECSDCGKKYNMAGPIWSAPIHDPEWVTSILEDVKLMKDRYPAYNRISAVLTTISEELPDVPLFLSLHNLCATLKCNSPSAVIFRSAVINAGYRISGTHVNPLGLKSDAPMNVIWDIMRCWVKSHPVKAQPPEHAGSIILAKEPELQANFARAVASLSKAQAKKIARFLPNPERHWGPKLRAGRTITSKHVSLLGPQAINGSSNQEEGDEPQAKRKRAEDSTPTS</sequence>
<keyword evidence="5 12" id="KW-0819">tRNA processing</keyword>
<comment type="catalytic activity">
    <reaction evidence="10 12">
        <text>guanosine(26) in tRNA + 2 S-adenosyl-L-methionine = N(2)-dimethylguanosine(26) in tRNA + 2 S-adenosyl-L-homocysteine + 2 H(+)</text>
        <dbReference type="Rhea" id="RHEA:43140"/>
        <dbReference type="Rhea" id="RHEA-COMP:10359"/>
        <dbReference type="Rhea" id="RHEA-COMP:10360"/>
        <dbReference type="ChEBI" id="CHEBI:15378"/>
        <dbReference type="ChEBI" id="CHEBI:57856"/>
        <dbReference type="ChEBI" id="CHEBI:59789"/>
        <dbReference type="ChEBI" id="CHEBI:74269"/>
        <dbReference type="ChEBI" id="CHEBI:74513"/>
        <dbReference type="EC" id="2.1.1.216"/>
    </reaction>
</comment>
<dbReference type="Gene3D" id="3.30.56.70">
    <property type="entry name" value="N2,N2-dimethylguanosine tRNA methyltransferase, C-terminal domain"/>
    <property type="match status" value="1"/>
</dbReference>
<evidence type="ECO:0000313" key="15">
    <source>
        <dbReference type="Proteomes" id="UP001237642"/>
    </source>
</evidence>
<accession>A0AAD8IFF2</accession>
<dbReference type="Pfam" id="PF02005">
    <property type="entry name" value="TRM"/>
    <property type="match status" value="1"/>
</dbReference>
<evidence type="ECO:0000256" key="3">
    <source>
        <dbReference type="ARBA" id="ARBA00022679"/>
    </source>
</evidence>
<dbReference type="EMBL" id="JAUIZM010000005">
    <property type="protein sequence ID" value="KAK1383502.1"/>
    <property type="molecule type" value="Genomic_DNA"/>
</dbReference>
<comment type="function">
    <text evidence="11">Dimethylates a single guanine residue at position 26 of most tRNAs using S-adenosyl-L-methionine as donor of the methyl groups.</text>
</comment>
<evidence type="ECO:0000313" key="14">
    <source>
        <dbReference type="EMBL" id="KAK1383502.1"/>
    </source>
</evidence>
<dbReference type="GO" id="GO:0000049">
    <property type="term" value="F:tRNA binding"/>
    <property type="evidence" value="ECO:0007669"/>
    <property type="project" value="UniProtKB-UniRule"/>
</dbReference>
<name>A0AAD8IFF2_9APIA</name>
<dbReference type="FunFam" id="3.30.56.70:FF:000001">
    <property type="entry name" value="tRNA (guanine(26)-N(2))-dimethyltransferase"/>
    <property type="match status" value="1"/>
</dbReference>
<dbReference type="Proteomes" id="UP001237642">
    <property type="component" value="Unassembled WGS sequence"/>
</dbReference>
<dbReference type="CDD" id="cd02440">
    <property type="entry name" value="AdoMet_MTases"/>
    <property type="match status" value="1"/>
</dbReference>
<keyword evidence="2 12" id="KW-0489">Methyltransferase</keyword>
<keyword evidence="15" id="KW-1185">Reference proteome</keyword>
<dbReference type="SUPFAM" id="SSF53335">
    <property type="entry name" value="S-adenosyl-L-methionine-dependent methyltransferases"/>
    <property type="match status" value="1"/>
</dbReference>
<keyword evidence="1 12" id="KW-0820">tRNA-binding</keyword>
<evidence type="ECO:0000256" key="1">
    <source>
        <dbReference type="ARBA" id="ARBA00022555"/>
    </source>
</evidence>
<dbReference type="FunFam" id="3.40.50.150:FF:000114">
    <property type="entry name" value="tRNA (guanine(26)-N(2))-dimethyltransferase"/>
    <property type="match status" value="1"/>
</dbReference>
<gene>
    <name evidence="14" type="ORF">POM88_021237</name>
</gene>
<dbReference type="Gene3D" id="3.40.50.150">
    <property type="entry name" value="Vaccinia Virus protein VP39"/>
    <property type="match status" value="1"/>
</dbReference>
<keyword evidence="8 12" id="KW-0694">RNA-binding</keyword>